<sequence>MQWIDLYTATDPHPRRFDRLEAVRSYLKTVERLSEEAIARLLETGSVAPPLARRSYRLERPFLWS</sequence>
<dbReference type="KEGG" id="dsc:ABOD76_06870"/>
<evidence type="ECO:0000313" key="1">
    <source>
        <dbReference type="EMBL" id="XBV86019.1"/>
    </source>
</evidence>
<dbReference type="EMBL" id="CP158299">
    <property type="protein sequence ID" value="XBV86019.1"/>
    <property type="molecule type" value="Genomic_DNA"/>
</dbReference>
<accession>A0AAU7UC08</accession>
<organism evidence="1">
    <name type="scientific">Deinococcus sonorensis KR-87</name>
    <dbReference type="NCBI Taxonomy" id="694439"/>
    <lineage>
        <taxon>Bacteria</taxon>
        <taxon>Thermotogati</taxon>
        <taxon>Deinococcota</taxon>
        <taxon>Deinococci</taxon>
        <taxon>Deinococcales</taxon>
        <taxon>Deinococcaceae</taxon>
        <taxon>Deinococcus</taxon>
    </lineage>
</organism>
<dbReference type="RefSeq" id="WP_350244068.1">
    <property type="nucleotide sequence ID" value="NZ_CP158299.1"/>
</dbReference>
<protein>
    <submittedName>
        <fullName evidence="1">Uncharacterized protein</fullName>
    </submittedName>
</protein>
<name>A0AAU7UC08_9DEIO</name>
<proteinExistence type="predicted"/>
<gene>
    <name evidence="1" type="ORF">ABOD76_06870</name>
</gene>
<reference evidence="1" key="1">
    <citation type="submission" date="2024-06" db="EMBL/GenBank/DDBJ databases">
        <title>Draft Genome Sequence of Deinococcus sonorensis Type Strain KR-87, a Biofilm Producing Representative of the Genus Deinococcus.</title>
        <authorList>
            <person name="Boren L.S."/>
            <person name="Grosso R.A."/>
            <person name="Hugenberg-Cox A.N."/>
            <person name="Hill J.T.E."/>
            <person name="Albert C.M."/>
            <person name="Tuohy J.M."/>
        </authorList>
    </citation>
    <scope>NUCLEOTIDE SEQUENCE</scope>
    <source>
        <strain evidence="1">KR-87</strain>
    </source>
</reference>
<dbReference type="AlphaFoldDB" id="A0AAU7UC08"/>